<comment type="cofactor">
    <cofactor evidence="1">
        <name>pantetheine 4'-phosphate</name>
        <dbReference type="ChEBI" id="CHEBI:47942"/>
    </cofactor>
</comment>
<dbReference type="InterPro" id="IPR025110">
    <property type="entry name" value="AMP-bd_C"/>
</dbReference>
<gene>
    <name evidence="6" type="ORF">HNR20_005302</name>
</gene>
<keyword evidence="3" id="KW-0597">Phosphoprotein</keyword>
<dbReference type="PROSITE" id="PS50075">
    <property type="entry name" value="CARRIER"/>
    <property type="match status" value="1"/>
</dbReference>
<dbReference type="PROSITE" id="PS00455">
    <property type="entry name" value="AMP_BINDING"/>
    <property type="match status" value="1"/>
</dbReference>
<dbReference type="PANTHER" id="PTHR45527">
    <property type="entry name" value="NONRIBOSOMAL PEPTIDE SYNTHETASE"/>
    <property type="match status" value="1"/>
</dbReference>
<accession>A0A840VVZ6</accession>
<proteinExistence type="predicted"/>
<dbReference type="RefSeq" id="WP_184185280.1">
    <property type="nucleotide sequence ID" value="NZ_BMNF01000004.1"/>
</dbReference>
<dbReference type="FunFam" id="1.10.1200.10:FF:000016">
    <property type="entry name" value="Non-ribosomal peptide synthase"/>
    <property type="match status" value="1"/>
</dbReference>
<evidence type="ECO:0000256" key="3">
    <source>
        <dbReference type="ARBA" id="ARBA00022553"/>
    </source>
</evidence>
<dbReference type="Gene3D" id="2.30.38.10">
    <property type="entry name" value="Luciferase, Domain 3"/>
    <property type="match status" value="1"/>
</dbReference>
<dbReference type="InterPro" id="IPR010071">
    <property type="entry name" value="AA_adenyl_dom"/>
</dbReference>
<protein>
    <submittedName>
        <fullName evidence="6">Amino acid adenylation domain-containing protein</fullName>
    </submittedName>
</protein>
<dbReference type="NCBIfam" id="TIGR01733">
    <property type="entry name" value="AA-adenyl-dom"/>
    <property type="match status" value="1"/>
</dbReference>
<dbReference type="GO" id="GO:0043041">
    <property type="term" value="P:amino acid activation for nonribosomal peptide biosynthetic process"/>
    <property type="evidence" value="ECO:0007669"/>
    <property type="project" value="TreeGrafter"/>
</dbReference>
<name>A0A840VVZ6_9ACTN</name>
<feature type="region of interest" description="Disordered" evidence="4">
    <location>
        <begin position="488"/>
        <end position="511"/>
    </location>
</feature>
<evidence type="ECO:0000256" key="1">
    <source>
        <dbReference type="ARBA" id="ARBA00001957"/>
    </source>
</evidence>
<dbReference type="Gene3D" id="1.10.1200.10">
    <property type="entry name" value="ACP-like"/>
    <property type="match status" value="1"/>
</dbReference>
<evidence type="ECO:0000256" key="2">
    <source>
        <dbReference type="ARBA" id="ARBA00022450"/>
    </source>
</evidence>
<dbReference type="SUPFAM" id="SSF56801">
    <property type="entry name" value="Acetyl-CoA synthetase-like"/>
    <property type="match status" value="1"/>
</dbReference>
<organism evidence="6 7">
    <name type="scientific">Micromonospora parathelypteridis</name>
    <dbReference type="NCBI Taxonomy" id="1839617"/>
    <lineage>
        <taxon>Bacteria</taxon>
        <taxon>Bacillati</taxon>
        <taxon>Actinomycetota</taxon>
        <taxon>Actinomycetes</taxon>
        <taxon>Micromonosporales</taxon>
        <taxon>Micromonosporaceae</taxon>
        <taxon>Micromonospora</taxon>
    </lineage>
</organism>
<dbReference type="Gene3D" id="3.30.300.30">
    <property type="match status" value="1"/>
</dbReference>
<evidence type="ECO:0000259" key="5">
    <source>
        <dbReference type="PROSITE" id="PS50075"/>
    </source>
</evidence>
<dbReference type="InterPro" id="IPR036736">
    <property type="entry name" value="ACP-like_sf"/>
</dbReference>
<dbReference type="InterPro" id="IPR009081">
    <property type="entry name" value="PP-bd_ACP"/>
</dbReference>
<reference evidence="6 7" key="1">
    <citation type="submission" date="2020-08" db="EMBL/GenBank/DDBJ databases">
        <title>Sequencing the genomes of 1000 actinobacteria strains.</title>
        <authorList>
            <person name="Klenk H.-P."/>
        </authorList>
    </citation>
    <scope>NUCLEOTIDE SEQUENCE [LARGE SCALE GENOMIC DNA]</scope>
    <source>
        <strain evidence="6 7">DSM 103125</strain>
    </source>
</reference>
<keyword evidence="2" id="KW-0596">Phosphopantetheine</keyword>
<dbReference type="Proteomes" id="UP000586947">
    <property type="component" value="Unassembled WGS sequence"/>
</dbReference>
<dbReference type="InterPro" id="IPR000873">
    <property type="entry name" value="AMP-dep_synth/lig_dom"/>
</dbReference>
<dbReference type="Pfam" id="PF13193">
    <property type="entry name" value="AMP-binding_C"/>
    <property type="match status" value="1"/>
</dbReference>
<dbReference type="InterPro" id="IPR020845">
    <property type="entry name" value="AMP-binding_CS"/>
</dbReference>
<dbReference type="GO" id="GO:0031177">
    <property type="term" value="F:phosphopantetheine binding"/>
    <property type="evidence" value="ECO:0007669"/>
    <property type="project" value="TreeGrafter"/>
</dbReference>
<evidence type="ECO:0000256" key="4">
    <source>
        <dbReference type="SAM" id="MobiDB-lite"/>
    </source>
</evidence>
<dbReference type="Pfam" id="PF00550">
    <property type="entry name" value="PP-binding"/>
    <property type="match status" value="1"/>
</dbReference>
<dbReference type="Pfam" id="PF00501">
    <property type="entry name" value="AMP-binding"/>
    <property type="match status" value="1"/>
</dbReference>
<dbReference type="AlphaFoldDB" id="A0A840VVZ6"/>
<dbReference type="Gene3D" id="3.40.50.980">
    <property type="match status" value="2"/>
</dbReference>
<dbReference type="GO" id="GO:0005737">
    <property type="term" value="C:cytoplasm"/>
    <property type="evidence" value="ECO:0007669"/>
    <property type="project" value="TreeGrafter"/>
</dbReference>
<sequence>MSDNTSSVSGLFHAQAARTPDLKAVVDGKVELSYRQLSAYAARLSRRLLALGIGRGDLVGLRAGHSADTIVAMLGILGAGAAYVPLEGRLPAERVRRMAADARVRAVLTVPPLDWGLSDLPTLTYSLRDPDATVGSAVPPPVEVTGDDLLYVPYTSGSTGRPKGVEVPHRSVPGFYIDEDYGPWRPGLRAMCHSAMSWDGHVFEVYPVLTTGGTLVIHRGDDGSDPLAVADAAQRAGADMLMLPTQAFNTVAAERPGLLAGLRCLVIGGEVASRDHLGKVLANQPDLTIVNVYGPVECTCLAIAHQITAADLALPAIPIGRSIGDRTVHLLDEEHRPVPDGVVGEVYIGGPAVARGYLGQPGLTAERFGPDPFGPDPGGRLYRTGDLARRVAGVYDFVGRADDQVKLRGFRIELGEIDIQLRAHPAVTDAATVALAEDNGLRLVSYVVPDGPHVTSLREHLRRVLPEAMVPAAVVGLDAFPLTHSGKLDRQALPAPPVTAAGGGDRPASSTEKNLAGLWQALLGLDEVAREDDFFVLGGHSLLATRLALRVREAFAVPITVRDIYDQPLLRELALLVDERRATSAAA</sequence>
<dbReference type="PANTHER" id="PTHR45527:SF1">
    <property type="entry name" value="FATTY ACID SYNTHASE"/>
    <property type="match status" value="1"/>
</dbReference>
<comment type="caution">
    <text evidence="6">The sequence shown here is derived from an EMBL/GenBank/DDBJ whole genome shotgun (WGS) entry which is preliminary data.</text>
</comment>
<dbReference type="GO" id="GO:0044550">
    <property type="term" value="P:secondary metabolite biosynthetic process"/>
    <property type="evidence" value="ECO:0007669"/>
    <property type="project" value="TreeGrafter"/>
</dbReference>
<evidence type="ECO:0000313" key="6">
    <source>
        <dbReference type="EMBL" id="MBB5480797.1"/>
    </source>
</evidence>
<dbReference type="InterPro" id="IPR045851">
    <property type="entry name" value="AMP-bd_C_sf"/>
</dbReference>
<dbReference type="SUPFAM" id="SSF47336">
    <property type="entry name" value="ACP-like"/>
    <property type="match status" value="1"/>
</dbReference>
<evidence type="ECO:0000313" key="7">
    <source>
        <dbReference type="Proteomes" id="UP000586947"/>
    </source>
</evidence>
<dbReference type="EMBL" id="JACHDP010000001">
    <property type="protein sequence ID" value="MBB5480797.1"/>
    <property type="molecule type" value="Genomic_DNA"/>
</dbReference>
<dbReference type="GO" id="GO:0072330">
    <property type="term" value="P:monocarboxylic acid biosynthetic process"/>
    <property type="evidence" value="ECO:0007669"/>
    <property type="project" value="UniProtKB-ARBA"/>
</dbReference>
<keyword evidence="7" id="KW-1185">Reference proteome</keyword>
<feature type="domain" description="Carrier" evidence="5">
    <location>
        <begin position="506"/>
        <end position="581"/>
    </location>
</feature>